<feature type="domain" description="SET" evidence="5">
    <location>
        <begin position="96"/>
        <end position="252"/>
    </location>
</feature>
<sequence length="413" mass="47569">MATNLERSAIRSVNERRFNLLELCNDLWENVLCRVPSANTNDLWNEHLKIRLQLDEIDSIQKQLTQNDSVRSPVGSREEAIERFVDWADHMCIEMNGIRIRCSNDERGFGLETTQPIPKDTELLRVPRKAMLSWDNARKSAMLKKCFEKDMIVKTMDNVALALMVCCQKLMPNSNWIPYFNALPQAFTTPLYFTAAQMQIPCLIPVLDMANHDLNANNRQPLTVHFSVEDECACIKAASDYSVGDEVTIFYGNRSSAQFLLHNGFVADGENKFDTYKLKIGFRRDDKNGKTRLQLMYDVGFNVESRIFVFEISLGSEPVPQSLLDFALVFLTDQPSSVTIDQLRSNCELKRRAWNFLMNRFALLQRAYGSRQQKQVDSEDRLIEQMISRLKHSELRILNNAELFCAQQAKSLK</sequence>
<dbReference type="WBParaSite" id="ASIM_0001331801-mRNA-1">
    <property type="protein sequence ID" value="ASIM_0001331801-mRNA-1"/>
    <property type="gene ID" value="ASIM_0001331801"/>
</dbReference>
<keyword evidence="1 4" id="KW-0489">Methyltransferase</keyword>
<protein>
    <recommendedName>
        <fullName evidence="4">protein-histidine N-methyltransferase</fullName>
        <ecNumber evidence="4">2.1.1.85</ecNumber>
    </recommendedName>
</protein>
<evidence type="ECO:0000256" key="4">
    <source>
        <dbReference type="PROSITE-ProRule" id="PRU00898"/>
    </source>
</evidence>
<keyword evidence="3 4" id="KW-0949">S-adenosyl-L-methionine</keyword>
<dbReference type="GO" id="GO:0018064">
    <property type="term" value="F:protein-L-histidine N-tele-methyltransferase activity"/>
    <property type="evidence" value="ECO:0007669"/>
    <property type="project" value="UniProtKB-EC"/>
</dbReference>
<evidence type="ECO:0000259" key="5">
    <source>
        <dbReference type="PROSITE" id="PS50280"/>
    </source>
</evidence>
<comment type="catalytic activity">
    <reaction evidence="4">
        <text>L-histidyl-[protein] + S-adenosyl-L-methionine = N(tele)-methyl-L-histidyl-[protein] + S-adenosyl-L-homocysteine + H(+)</text>
        <dbReference type="Rhea" id="RHEA:19369"/>
        <dbReference type="Rhea" id="RHEA-COMP:9745"/>
        <dbReference type="Rhea" id="RHEA-COMP:11600"/>
        <dbReference type="ChEBI" id="CHEBI:15378"/>
        <dbReference type="ChEBI" id="CHEBI:16367"/>
        <dbReference type="ChEBI" id="CHEBI:29979"/>
        <dbReference type="ChEBI" id="CHEBI:57856"/>
        <dbReference type="ChEBI" id="CHEBI:59789"/>
        <dbReference type="EC" id="2.1.1.85"/>
    </reaction>
</comment>
<gene>
    <name evidence="6" type="ORF">ASIM_LOCUS12746</name>
</gene>
<organism evidence="8">
    <name type="scientific">Anisakis simplex</name>
    <name type="common">Herring worm</name>
    <dbReference type="NCBI Taxonomy" id="6269"/>
    <lineage>
        <taxon>Eukaryota</taxon>
        <taxon>Metazoa</taxon>
        <taxon>Ecdysozoa</taxon>
        <taxon>Nematoda</taxon>
        <taxon>Chromadorea</taxon>
        <taxon>Rhabditida</taxon>
        <taxon>Spirurina</taxon>
        <taxon>Ascaridomorpha</taxon>
        <taxon>Ascaridoidea</taxon>
        <taxon>Anisakidae</taxon>
        <taxon>Anisakis</taxon>
        <taxon>Anisakis simplex complex</taxon>
    </lineage>
</organism>
<accession>A0A0M3JY23</accession>
<proteinExistence type="inferred from homology"/>
<evidence type="ECO:0000256" key="2">
    <source>
        <dbReference type="ARBA" id="ARBA00022679"/>
    </source>
</evidence>
<keyword evidence="2 4" id="KW-0808">Transferase</keyword>
<evidence type="ECO:0000313" key="7">
    <source>
        <dbReference type="Proteomes" id="UP000267096"/>
    </source>
</evidence>
<reference evidence="8" key="1">
    <citation type="submission" date="2017-02" db="UniProtKB">
        <authorList>
            <consortium name="WormBaseParasite"/>
        </authorList>
    </citation>
    <scope>IDENTIFICATION</scope>
</reference>
<evidence type="ECO:0000256" key="3">
    <source>
        <dbReference type="ARBA" id="ARBA00022691"/>
    </source>
</evidence>
<name>A0A0M3JY23_ANISI</name>
<dbReference type="GO" id="GO:0016279">
    <property type="term" value="F:protein-lysine N-methyltransferase activity"/>
    <property type="evidence" value="ECO:0007669"/>
    <property type="project" value="TreeGrafter"/>
</dbReference>
<dbReference type="AlphaFoldDB" id="A0A0M3JY23"/>
<evidence type="ECO:0000313" key="8">
    <source>
        <dbReference type="WBParaSite" id="ASIM_0001331801-mRNA-1"/>
    </source>
</evidence>
<dbReference type="PANTHER" id="PTHR13271:SF47">
    <property type="entry name" value="ACTIN-HISTIDINE N-METHYLTRANSFERASE"/>
    <property type="match status" value="1"/>
</dbReference>
<dbReference type="Pfam" id="PF00856">
    <property type="entry name" value="SET"/>
    <property type="match status" value="1"/>
</dbReference>
<dbReference type="InterPro" id="IPR025785">
    <property type="entry name" value="SETD3"/>
</dbReference>
<dbReference type="PROSITE" id="PS51565">
    <property type="entry name" value="SAM_MT85_SETD3"/>
    <property type="match status" value="1"/>
</dbReference>
<dbReference type="OrthoDB" id="441812at2759"/>
<dbReference type="PANTHER" id="PTHR13271">
    <property type="entry name" value="UNCHARACTERIZED PUTATIVE METHYLTRANSFERASE"/>
    <property type="match status" value="1"/>
</dbReference>
<comment type="similarity">
    <text evidence="4">Belongs to the class V-like SAM-binding methyltransferase superfamily. SETD3 actin-histidine methyltransferase family.</text>
</comment>
<dbReference type="SUPFAM" id="SSF81822">
    <property type="entry name" value="RuBisCo LSMT C-terminal, substrate-binding domain"/>
    <property type="match status" value="1"/>
</dbReference>
<evidence type="ECO:0000256" key="1">
    <source>
        <dbReference type="ARBA" id="ARBA00022603"/>
    </source>
</evidence>
<dbReference type="EMBL" id="UYRR01031242">
    <property type="protein sequence ID" value="VDK48053.1"/>
    <property type="molecule type" value="Genomic_DNA"/>
</dbReference>
<dbReference type="PROSITE" id="PS50280">
    <property type="entry name" value="SET"/>
    <property type="match status" value="1"/>
</dbReference>
<dbReference type="InterPro" id="IPR046341">
    <property type="entry name" value="SET_dom_sf"/>
</dbReference>
<dbReference type="Gene3D" id="3.90.1420.10">
    <property type="entry name" value="Rubisco LSMT, substrate-binding domain"/>
    <property type="match status" value="1"/>
</dbReference>
<evidence type="ECO:0000313" key="6">
    <source>
        <dbReference type="EMBL" id="VDK48053.1"/>
    </source>
</evidence>
<reference evidence="6 7" key="2">
    <citation type="submission" date="2018-11" db="EMBL/GenBank/DDBJ databases">
        <authorList>
            <consortium name="Pathogen Informatics"/>
        </authorList>
    </citation>
    <scope>NUCLEOTIDE SEQUENCE [LARGE SCALE GENOMIC DNA]</scope>
</reference>
<dbReference type="Gene3D" id="3.90.1410.10">
    <property type="entry name" value="set domain protein methyltransferase, domain 1"/>
    <property type="match status" value="2"/>
</dbReference>
<dbReference type="GO" id="GO:0032259">
    <property type="term" value="P:methylation"/>
    <property type="evidence" value="ECO:0007669"/>
    <property type="project" value="UniProtKB-KW"/>
</dbReference>
<dbReference type="InterPro" id="IPR036464">
    <property type="entry name" value="Rubisco_LSMT_subst-bd_sf"/>
</dbReference>
<dbReference type="Proteomes" id="UP000267096">
    <property type="component" value="Unassembled WGS sequence"/>
</dbReference>
<dbReference type="EC" id="2.1.1.85" evidence="4"/>
<dbReference type="InterPro" id="IPR001214">
    <property type="entry name" value="SET_dom"/>
</dbReference>
<dbReference type="InterPro" id="IPR050600">
    <property type="entry name" value="SETD3_SETD6_MTase"/>
</dbReference>
<keyword evidence="7" id="KW-1185">Reference proteome</keyword>
<dbReference type="SUPFAM" id="SSF82199">
    <property type="entry name" value="SET domain"/>
    <property type="match status" value="1"/>
</dbReference>